<dbReference type="PROSITE" id="PS00027">
    <property type="entry name" value="HOMEOBOX_1"/>
    <property type="match status" value="1"/>
</dbReference>
<dbReference type="GO" id="GO:0005634">
    <property type="term" value="C:nucleus"/>
    <property type="evidence" value="ECO:0007669"/>
    <property type="project" value="UniProtKB-SubCell"/>
</dbReference>
<dbReference type="PANTHER" id="PTHR11211:SF3">
    <property type="entry name" value="HOMEOBOX PROTEIN MOHAWK"/>
    <property type="match status" value="1"/>
</dbReference>
<keyword evidence="5 6" id="KW-0539">Nucleus</keyword>
<feature type="compositionally biased region" description="Polar residues" evidence="7">
    <location>
        <begin position="214"/>
        <end position="237"/>
    </location>
</feature>
<evidence type="ECO:0000259" key="8">
    <source>
        <dbReference type="PROSITE" id="PS50071"/>
    </source>
</evidence>
<evidence type="ECO:0000256" key="5">
    <source>
        <dbReference type="ARBA" id="ARBA00023242"/>
    </source>
</evidence>
<evidence type="ECO:0000313" key="10">
    <source>
        <dbReference type="Proteomes" id="UP001209878"/>
    </source>
</evidence>
<dbReference type="CDD" id="cd00086">
    <property type="entry name" value="homeodomain"/>
    <property type="match status" value="1"/>
</dbReference>
<dbReference type="InterPro" id="IPR008422">
    <property type="entry name" value="KN_HD"/>
</dbReference>
<dbReference type="InterPro" id="IPR017970">
    <property type="entry name" value="Homeobox_CS"/>
</dbReference>
<dbReference type="PANTHER" id="PTHR11211">
    <property type="entry name" value="IROQUOIS-CLASS HOMEODOMAIN PROTEIN IRX"/>
    <property type="match status" value="1"/>
</dbReference>
<dbReference type="SUPFAM" id="SSF46689">
    <property type="entry name" value="Homeodomain-like"/>
    <property type="match status" value="1"/>
</dbReference>
<protein>
    <recommendedName>
        <fullName evidence="8">Homeobox domain-containing protein</fullName>
    </recommendedName>
</protein>
<dbReference type="InterPro" id="IPR001356">
    <property type="entry name" value="HD"/>
</dbReference>
<gene>
    <name evidence="9" type="ORF">NP493_78g00037</name>
</gene>
<accession>A0AAD9UI95</accession>
<keyword evidence="3 6" id="KW-0238">DNA-binding</keyword>
<dbReference type="InterPro" id="IPR009057">
    <property type="entry name" value="Homeodomain-like_sf"/>
</dbReference>
<evidence type="ECO:0000256" key="2">
    <source>
        <dbReference type="ARBA" id="ARBA00008446"/>
    </source>
</evidence>
<evidence type="ECO:0000256" key="1">
    <source>
        <dbReference type="ARBA" id="ARBA00004123"/>
    </source>
</evidence>
<dbReference type="PROSITE" id="PS50071">
    <property type="entry name" value="HOMEOBOX_2"/>
    <property type="match status" value="1"/>
</dbReference>
<dbReference type="EMBL" id="JAODUO010000078">
    <property type="protein sequence ID" value="KAK2190479.1"/>
    <property type="molecule type" value="Genomic_DNA"/>
</dbReference>
<sequence length="295" mass="33040">MARPLKRWLCRNRNNPYPTKTEKVMLASDASMTITQVSNWFANARRRLKTTVTQPQMSWASRISLYNSFVVGNQELLSLSSDDTLWDADLSNDPTMSNDEDHVASNATAKSAAATTTTTAAATATDDADWTVRNDGVSFGNWREHRVTSDPLAQYAPSLEECSDTSTDHVTYTDDIIVTAHKYKQTILQRYLNDARQYALSLPDDPGQNRHRNLSGSLSSHDYEELSTSARSTPTREQTTEDGMDDYYNDASKEWPKMQTSAEEDIYWKEISAALALTNLARPRTCEATSATGHM</sequence>
<organism evidence="9 10">
    <name type="scientific">Ridgeia piscesae</name>
    <name type="common">Tubeworm</name>
    <dbReference type="NCBI Taxonomy" id="27915"/>
    <lineage>
        <taxon>Eukaryota</taxon>
        <taxon>Metazoa</taxon>
        <taxon>Spiralia</taxon>
        <taxon>Lophotrochozoa</taxon>
        <taxon>Annelida</taxon>
        <taxon>Polychaeta</taxon>
        <taxon>Sedentaria</taxon>
        <taxon>Canalipalpata</taxon>
        <taxon>Sabellida</taxon>
        <taxon>Siboglinidae</taxon>
        <taxon>Ridgeia</taxon>
    </lineage>
</organism>
<evidence type="ECO:0000256" key="7">
    <source>
        <dbReference type="SAM" id="MobiDB-lite"/>
    </source>
</evidence>
<dbReference type="Gene3D" id="1.10.10.60">
    <property type="entry name" value="Homeodomain-like"/>
    <property type="match status" value="1"/>
</dbReference>
<feature type="domain" description="Homeobox" evidence="8">
    <location>
        <begin position="1"/>
        <end position="51"/>
    </location>
</feature>
<dbReference type="SMART" id="SM00389">
    <property type="entry name" value="HOX"/>
    <property type="match status" value="1"/>
</dbReference>
<dbReference type="Proteomes" id="UP001209878">
    <property type="component" value="Unassembled WGS sequence"/>
</dbReference>
<evidence type="ECO:0000256" key="6">
    <source>
        <dbReference type="PROSITE-ProRule" id="PRU00108"/>
    </source>
</evidence>
<keyword evidence="4 6" id="KW-0371">Homeobox</keyword>
<proteinExistence type="inferred from homology"/>
<dbReference type="GO" id="GO:0007517">
    <property type="term" value="P:muscle organ development"/>
    <property type="evidence" value="ECO:0007669"/>
    <property type="project" value="TreeGrafter"/>
</dbReference>
<dbReference type="GO" id="GO:0000978">
    <property type="term" value="F:RNA polymerase II cis-regulatory region sequence-specific DNA binding"/>
    <property type="evidence" value="ECO:0007669"/>
    <property type="project" value="TreeGrafter"/>
</dbReference>
<feature type="DNA-binding region" description="Homeobox" evidence="6">
    <location>
        <begin position="3"/>
        <end position="52"/>
    </location>
</feature>
<evidence type="ECO:0000256" key="3">
    <source>
        <dbReference type="ARBA" id="ARBA00023125"/>
    </source>
</evidence>
<dbReference type="GO" id="GO:0000981">
    <property type="term" value="F:DNA-binding transcription factor activity, RNA polymerase II-specific"/>
    <property type="evidence" value="ECO:0007669"/>
    <property type="project" value="InterPro"/>
</dbReference>
<keyword evidence="10" id="KW-1185">Reference proteome</keyword>
<feature type="region of interest" description="Disordered" evidence="7">
    <location>
        <begin position="201"/>
        <end position="245"/>
    </location>
</feature>
<dbReference type="Pfam" id="PF05920">
    <property type="entry name" value="Homeobox_KN"/>
    <property type="match status" value="1"/>
</dbReference>
<comment type="subcellular location">
    <subcellularLocation>
        <location evidence="1 6">Nucleus</location>
    </subcellularLocation>
</comment>
<comment type="caution">
    <text evidence="9">The sequence shown here is derived from an EMBL/GenBank/DDBJ whole genome shotgun (WGS) entry which is preliminary data.</text>
</comment>
<reference evidence="9" key="1">
    <citation type="journal article" date="2023" name="Mol. Biol. Evol.">
        <title>Third-Generation Sequencing Reveals the Adaptive Role of the Epigenome in Three Deep-Sea Polychaetes.</title>
        <authorList>
            <person name="Perez M."/>
            <person name="Aroh O."/>
            <person name="Sun Y."/>
            <person name="Lan Y."/>
            <person name="Juniper S.K."/>
            <person name="Young C.R."/>
            <person name="Angers B."/>
            <person name="Qian P.Y."/>
        </authorList>
    </citation>
    <scope>NUCLEOTIDE SEQUENCE</scope>
    <source>
        <strain evidence="9">R07B-5</strain>
    </source>
</reference>
<evidence type="ECO:0000256" key="4">
    <source>
        <dbReference type="ARBA" id="ARBA00023155"/>
    </source>
</evidence>
<name>A0AAD9UI95_RIDPI</name>
<dbReference type="GO" id="GO:0048468">
    <property type="term" value="P:cell development"/>
    <property type="evidence" value="ECO:0007669"/>
    <property type="project" value="TreeGrafter"/>
</dbReference>
<comment type="similarity">
    <text evidence="2">Belongs to the TALE/IRO homeobox family.</text>
</comment>
<evidence type="ECO:0000313" key="9">
    <source>
        <dbReference type="EMBL" id="KAK2190479.1"/>
    </source>
</evidence>
<dbReference type="AlphaFoldDB" id="A0AAD9UI95"/>